<protein>
    <submittedName>
        <fullName evidence="1">Neck protein</fullName>
    </submittedName>
</protein>
<evidence type="ECO:0000313" key="2">
    <source>
        <dbReference type="Proteomes" id="UP000502617"/>
    </source>
</evidence>
<dbReference type="Pfam" id="PF11649">
    <property type="entry name" value="T4_neck-protein"/>
    <property type="match status" value="2"/>
</dbReference>
<dbReference type="RefSeq" id="YP_010669248.1">
    <property type="nucleotide sequence ID" value="NC_070959.1"/>
</dbReference>
<name>A0A6G8R6T5_9CAUD</name>
<accession>A0A6G8R6T5</accession>
<evidence type="ECO:0000313" key="1">
    <source>
        <dbReference type="EMBL" id="QIN96868.1"/>
    </source>
</evidence>
<dbReference type="GeneID" id="77945402"/>
<sequence>MPTTSPFFSSTTGYSGEQQLIDDLTREQIAIYGIDVSYLPRKMLNLDKILHESTVSAFEVSLNIPAYIKTFDGYDNGMELLSKFGVRSSDQITMQISRSQFHAYYSPFLKEYYENNGGLDPLKGTTADRPKEGDLIYFPLDDSIFEIKYVALDTPFFQLGQGYIYELQLERFEYSGENFSTGIDDIDDTVEAEFFALEFTLQDGGTGTFTQSETITIYDVSGIETPTTDVPDPVDPFRLYNDAGYLSDVNTVTAFVTTWDKPTLKLVASDFSNVDPEQKDPTTGDIDVNKFASVLIVGDESGASYLSASVVTEPKAFDDGDAIQDEFDQIKIVDPTDTDPFGFF</sequence>
<dbReference type="Proteomes" id="UP000502617">
    <property type="component" value="Segment"/>
</dbReference>
<dbReference type="KEGG" id="vg:77945402"/>
<dbReference type="EMBL" id="MT162466">
    <property type="protein sequence ID" value="QIN96868.1"/>
    <property type="molecule type" value="Genomic_DNA"/>
</dbReference>
<proteinExistence type="predicted"/>
<reference evidence="1 2" key="1">
    <citation type="submission" date="2020-03" db="EMBL/GenBank/DDBJ databases">
        <title>The Isolation and Genome Sequence of a Novel Cyanophage S-N03 from the Huanghai Sea, China.</title>
        <authorList>
            <person name="Jiang T."/>
        </authorList>
    </citation>
    <scope>NUCLEOTIDE SEQUENCE [LARGE SCALE GENOMIC DNA]</scope>
</reference>
<keyword evidence="2" id="KW-1185">Reference proteome</keyword>
<dbReference type="InterPro" id="IPR021674">
    <property type="entry name" value="Phage_T4_Gp14_neck-protein"/>
</dbReference>
<organism evidence="1 2">
    <name type="scientific">Synechococcus phage S-N03</name>
    <dbReference type="NCBI Taxonomy" id="2718943"/>
    <lineage>
        <taxon>Viruses</taxon>
        <taxon>Duplodnaviria</taxon>
        <taxon>Heunggongvirae</taxon>
        <taxon>Uroviricota</taxon>
        <taxon>Caudoviricetes</taxon>
        <taxon>Pantevenvirales</taxon>
        <taxon>Kyanoviridae</taxon>
        <taxon>Huanghaivirus</taxon>
        <taxon>Huanghaivirus snothree</taxon>
    </lineage>
</organism>